<evidence type="ECO:0000313" key="4">
    <source>
        <dbReference type="Proteomes" id="UP000184526"/>
    </source>
</evidence>
<name>A0A1M5X5T4_9CLOT</name>
<dbReference type="RefSeq" id="WP_072831906.1">
    <property type="nucleotide sequence ID" value="NZ_FQXP01000007.1"/>
</dbReference>
<dbReference type="STRING" id="1121306.SAMN02745196_02033"/>
<dbReference type="GO" id="GO:0006508">
    <property type="term" value="P:proteolysis"/>
    <property type="evidence" value="ECO:0007669"/>
    <property type="project" value="UniProtKB-KW"/>
</dbReference>
<dbReference type="OrthoDB" id="9803213at2"/>
<reference evidence="3 4" key="1">
    <citation type="submission" date="2016-11" db="EMBL/GenBank/DDBJ databases">
        <authorList>
            <person name="Jaros S."/>
            <person name="Januszkiewicz K."/>
            <person name="Wedrychowicz H."/>
        </authorList>
    </citation>
    <scope>NUCLEOTIDE SEQUENCE [LARGE SCALE GENOMIC DNA]</scope>
    <source>
        <strain evidence="3 4">DSM 3089</strain>
    </source>
</reference>
<evidence type="ECO:0000256" key="1">
    <source>
        <dbReference type="ARBA" id="ARBA00005836"/>
    </source>
</evidence>
<dbReference type="InterPro" id="IPR051463">
    <property type="entry name" value="Peptidase_U62_metallo"/>
</dbReference>
<dbReference type="Proteomes" id="UP000184526">
    <property type="component" value="Unassembled WGS sequence"/>
</dbReference>
<dbReference type="PANTHER" id="PTHR30624">
    <property type="entry name" value="UNCHARACTERIZED PROTEIN TLDD AND PMBA"/>
    <property type="match status" value="1"/>
</dbReference>
<dbReference type="GO" id="GO:0008237">
    <property type="term" value="F:metallopeptidase activity"/>
    <property type="evidence" value="ECO:0007669"/>
    <property type="project" value="InterPro"/>
</dbReference>
<feature type="domain" description="Metalloprotease TldD/E C-terminal" evidence="2">
    <location>
        <begin position="234"/>
        <end position="351"/>
    </location>
</feature>
<comment type="similarity">
    <text evidence="1">Belongs to the peptidase U62 family.</text>
</comment>
<evidence type="ECO:0000313" key="3">
    <source>
        <dbReference type="EMBL" id="SHH95200.1"/>
    </source>
</evidence>
<dbReference type="InterPro" id="IPR045569">
    <property type="entry name" value="Metalloprtase-TldD/E_C"/>
</dbReference>
<dbReference type="AlphaFoldDB" id="A0A1M5X5T4"/>
<sequence>MKNYKEIYNIIQDIDTKNYLSARHQKRTTRGIEYDGKKFICFNRNICGIGIEAISNKNQIVFAHTSSLESKKIIGLCKSLDFLLSKDISCMKIEGLFNFRINSKIRQVEHFSKNNDELNVNKYRSELKDINEYLQEIFESSSVKNCFLLGYDTWFLCNNRKGYTQYDHHYSSFTSYVTTNIKDTTFVFQVSISGKNKEIITQSQLIDKFILKSKRLKMIRQSKLDNNVMNIPTNTKVILDNESFDIIIHELIGHGSEGDFLFEKELNSEISKNLTISDTGNIDDWGYQPFDTHGNLRKKVDLIKNGNCENFLNGLYTNGIQDNGFFTDRIETYKDLPLPRITNISCNNKNQVEYFKEDSKNEIINLRDILYDNNYISKNEELLFLFGAKSGKFNRKTKICEIIPELICVLRDNEITIFPQKKIYLNSKNLLSSCLVSIGMSNNKSHYVCKKKNQSLKVGAINHNYSLFNKLELISKNGG</sequence>
<dbReference type="PANTHER" id="PTHR30624:SF4">
    <property type="entry name" value="METALLOPROTEASE TLDD"/>
    <property type="match status" value="1"/>
</dbReference>
<evidence type="ECO:0000259" key="2">
    <source>
        <dbReference type="Pfam" id="PF19289"/>
    </source>
</evidence>
<keyword evidence="3" id="KW-0645">Protease</keyword>
<dbReference type="Pfam" id="PF19289">
    <property type="entry name" value="PmbA_TldD_3rd"/>
    <property type="match status" value="1"/>
</dbReference>
<protein>
    <submittedName>
        <fullName evidence="3">Predicted Zn-dependent protease or its inactivated homolog</fullName>
    </submittedName>
</protein>
<dbReference type="SUPFAM" id="SSF111283">
    <property type="entry name" value="Putative modulator of DNA gyrase, PmbA/TldD"/>
    <property type="match status" value="1"/>
</dbReference>
<organism evidence="3 4">
    <name type="scientific">Clostridium collagenovorans DSM 3089</name>
    <dbReference type="NCBI Taxonomy" id="1121306"/>
    <lineage>
        <taxon>Bacteria</taxon>
        <taxon>Bacillati</taxon>
        <taxon>Bacillota</taxon>
        <taxon>Clostridia</taxon>
        <taxon>Eubacteriales</taxon>
        <taxon>Clostridiaceae</taxon>
        <taxon>Clostridium</taxon>
    </lineage>
</organism>
<dbReference type="InterPro" id="IPR036059">
    <property type="entry name" value="TldD/PmbA_sf"/>
</dbReference>
<accession>A0A1M5X5T4</accession>
<dbReference type="GO" id="GO:0005829">
    <property type="term" value="C:cytosol"/>
    <property type="evidence" value="ECO:0007669"/>
    <property type="project" value="TreeGrafter"/>
</dbReference>
<proteinExistence type="inferred from homology"/>
<keyword evidence="4" id="KW-1185">Reference proteome</keyword>
<dbReference type="EMBL" id="FQXP01000007">
    <property type="protein sequence ID" value="SHH95200.1"/>
    <property type="molecule type" value="Genomic_DNA"/>
</dbReference>
<gene>
    <name evidence="3" type="ORF">SAMN02745196_02033</name>
</gene>
<keyword evidence="3" id="KW-0378">Hydrolase</keyword>